<evidence type="ECO:0000313" key="2">
    <source>
        <dbReference type="Proteomes" id="UP000324143"/>
    </source>
</evidence>
<evidence type="ECO:0000313" key="1">
    <source>
        <dbReference type="EMBL" id="TYB30615.1"/>
    </source>
</evidence>
<dbReference type="Gene3D" id="2.60.120.380">
    <property type="match status" value="3"/>
</dbReference>
<dbReference type="PROSITE" id="PS51257">
    <property type="entry name" value="PROKAR_LIPOPROTEIN"/>
    <property type="match status" value="1"/>
</dbReference>
<organism evidence="1 2">
    <name type="scientific">Candidatus Mcinerneyibacterium aminivorans</name>
    <dbReference type="NCBI Taxonomy" id="2703815"/>
    <lineage>
        <taxon>Bacteria</taxon>
        <taxon>Candidatus Macinerneyibacteriota</taxon>
        <taxon>Candidatus Mcinerneyibacteria</taxon>
        <taxon>Candidatus Mcinerneyibacteriales</taxon>
        <taxon>Candidatus Mcinerneyibacteriaceae</taxon>
        <taxon>Candidatus Mcinerneyibacterium</taxon>
    </lineage>
</organism>
<comment type="caution">
    <text evidence="1">The sequence shown here is derived from an EMBL/GenBank/DDBJ whole genome shotgun (WGS) entry which is preliminary data.</text>
</comment>
<dbReference type="AlphaFoldDB" id="A0A5D0MFD9"/>
<gene>
    <name evidence="1" type="ORF">FXF47_08250</name>
</gene>
<reference evidence="1" key="1">
    <citation type="submission" date="2019-08" db="EMBL/GenBank/DDBJ databases">
        <title>Genomic characterization of a novel candidate phylum (ARYD3) from a high temperature, high salinity tertiary oil reservoir in north central Oklahoma, USA.</title>
        <authorList>
            <person name="Youssef N.H."/>
            <person name="Yadav A."/>
            <person name="Elshahed M.S."/>
        </authorList>
    </citation>
    <scope>NUCLEOTIDE SEQUENCE [LARGE SCALE GENOMIC DNA]</scope>
    <source>
        <strain evidence="1">ARYD3</strain>
    </source>
</reference>
<dbReference type="Proteomes" id="UP000324143">
    <property type="component" value="Unassembled WGS sequence"/>
</dbReference>
<protein>
    <submittedName>
        <fullName evidence="1">Uncharacterized protein</fullName>
    </submittedName>
</protein>
<proteinExistence type="predicted"/>
<dbReference type="EMBL" id="VSIX01000097">
    <property type="protein sequence ID" value="TYB30615.1"/>
    <property type="molecule type" value="Genomic_DNA"/>
</dbReference>
<accession>A0A5D0MFD9</accession>
<sequence length="381" mass="44493">MLKKSFYLILITALGLGFLLYGCGGKTGEEPNDKITEAVKLNISDPFEMKLNPKEDIDWYKVDVNKQGYLRVSAADVPENINPEASFANYNEWEEDNEVYLRKNIKLPAAAAVFKKGTYYVKIEDDYHDKASSQSFPIKIDFVEEMDKFEPNNVPEEAKTIKDNDVIEIAVYPDKDQNWFKMKVKEQGYIAVKAKGVPEEITPEVKFAEYDEWADPKVKTLRNWDKIPAACFIPKKGEYYLCFKDDYDDNMSPETFDIKINFIAEIDKYESNDKFTEAKLLERGKVIKPAIYPRKDKDYFRFILKENKKVKFVARNNSSDITPEVKIYRIKEDNPEELTDVSSWKKCPAEFELELDQGYYLLLHDDYNDKASEETFEFKME</sequence>
<name>A0A5D0MFD9_9BACT</name>
<keyword evidence="2" id="KW-1185">Reference proteome</keyword>